<dbReference type="PANTHER" id="PTHR31470:SF46">
    <property type="entry name" value="ULP1 PROTEASE FAMILY, C-TERMINAL CATALYTIC DOMAIN CONTAINING PROTEIN"/>
    <property type="match status" value="1"/>
</dbReference>
<protein>
    <recommendedName>
        <fullName evidence="4">Ubiquitin-like protease family profile domain-containing protein</fullName>
    </recommendedName>
</protein>
<reference evidence="5 6" key="1">
    <citation type="journal article" date="2014" name="Nat. Genet.">
        <title>Genome sequence of the hot pepper provides insights into the evolution of pungency in Capsicum species.</title>
        <authorList>
            <person name="Kim S."/>
            <person name="Park M."/>
            <person name="Yeom S.I."/>
            <person name="Kim Y.M."/>
            <person name="Lee J.M."/>
            <person name="Lee H.A."/>
            <person name="Seo E."/>
            <person name="Choi J."/>
            <person name="Cheong K."/>
            <person name="Kim K.T."/>
            <person name="Jung K."/>
            <person name="Lee G.W."/>
            <person name="Oh S.K."/>
            <person name="Bae C."/>
            <person name="Kim S.B."/>
            <person name="Lee H.Y."/>
            <person name="Kim S.Y."/>
            <person name="Kim M.S."/>
            <person name="Kang B.C."/>
            <person name="Jo Y.D."/>
            <person name="Yang H.B."/>
            <person name="Jeong H.J."/>
            <person name="Kang W.H."/>
            <person name="Kwon J.K."/>
            <person name="Shin C."/>
            <person name="Lim J.Y."/>
            <person name="Park J.H."/>
            <person name="Huh J.H."/>
            <person name="Kim J.S."/>
            <person name="Kim B.D."/>
            <person name="Cohen O."/>
            <person name="Paran I."/>
            <person name="Suh M.C."/>
            <person name="Lee S.B."/>
            <person name="Kim Y.K."/>
            <person name="Shin Y."/>
            <person name="Noh S.J."/>
            <person name="Park J."/>
            <person name="Seo Y.S."/>
            <person name="Kwon S.Y."/>
            <person name="Kim H.A."/>
            <person name="Park J.M."/>
            <person name="Kim H.J."/>
            <person name="Choi S.B."/>
            <person name="Bosland P.W."/>
            <person name="Reeves G."/>
            <person name="Jo S.H."/>
            <person name="Lee B.W."/>
            <person name="Cho H.T."/>
            <person name="Choi H.S."/>
            <person name="Lee M.S."/>
            <person name="Yu Y."/>
            <person name="Do Choi Y."/>
            <person name="Park B.S."/>
            <person name="van Deynze A."/>
            <person name="Ashrafi H."/>
            <person name="Hill T."/>
            <person name="Kim W.T."/>
            <person name="Pai H.S."/>
            <person name="Ahn H.K."/>
            <person name="Yeam I."/>
            <person name="Giovannoni J.J."/>
            <person name="Rose J.K."/>
            <person name="Sorensen I."/>
            <person name="Lee S.J."/>
            <person name="Kim R.W."/>
            <person name="Choi I.Y."/>
            <person name="Choi B.S."/>
            <person name="Lim J.S."/>
            <person name="Lee Y.H."/>
            <person name="Choi D."/>
        </authorList>
    </citation>
    <scope>NUCLEOTIDE SEQUENCE [LARGE SCALE GENOMIC DNA]</scope>
    <source>
        <strain evidence="6">cv. CM334</strain>
    </source>
</reference>
<dbReference type="GO" id="GO:0008234">
    <property type="term" value="F:cysteine-type peptidase activity"/>
    <property type="evidence" value="ECO:0007669"/>
    <property type="project" value="InterPro"/>
</dbReference>
<dbReference type="PANTHER" id="PTHR31470">
    <property type="entry name" value="CYSTEINE PROTEINASES SUPERFAMILY PROTEIN-RELATED-RELATED"/>
    <property type="match status" value="1"/>
</dbReference>
<dbReference type="Proteomes" id="UP000222542">
    <property type="component" value="Unassembled WGS sequence"/>
</dbReference>
<comment type="caution">
    <text evidence="5">The sequence shown here is derived from an EMBL/GenBank/DDBJ whole genome shotgun (WGS) entry which is preliminary data.</text>
</comment>
<evidence type="ECO:0000313" key="6">
    <source>
        <dbReference type="Proteomes" id="UP000222542"/>
    </source>
</evidence>
<feature type="domain" description="Ubiquitin-like protease family profile" evidence="4">
    <location>
        <begin position="37"/>
        <end position="158"/>
    </location>
</feature>
<proteinExistence type="inferred from homology"/>
<dbReference type="Pfam" id="PF02902">
    <property type="entry name" value="Peptidase_C48"/>
    <property type="match status" value="1"/>
</dbReference>
<dbReference type="GO" id="GO:0006508">
    <property type="term" value="P:proteolysis"/>
    <property type="evidence" value="ECO:0007669"/>
    <property type="project" value="UniProtKB-KW"/>
</dbReference>
<dbReference type="Gene3D" id="3.40.395.10">
    <property type="entry name" value="Adenoviral Proteinase, Chain A"/>
    <property type="match status" value="1"/>
</dbReference>
<sequence length="174" mass="20162">MPDRYCQQQLEVSQNEEFLINIIKDFSISTGLPWHLVDEVYISINCGDEFPWVLVVVVLRERRIRVYESMSRRRRSGPSTEIQKLAKILPTYLNMSDFLDQKVCTDWSMIEAYRDEMGNPFDVQYVEGITQPTICSLNCSLFVAVYAEYLSDGLQVPNYGLDVGLLRKIYATLL</sequence>
<evidence type="ECO:0000256" key="2">
    <source>
        <dbReference type="ARBA" id="ARBA00022670"/>
    </source>
</evidence>
<evidence type="ECO:0000256" key="1">
    <source>
        <dbReference type="ARBA" id="ARBA00005234"/>
    </source>
</evidence>
<dbReference type="InterPro" id="IPR003653">
    <property type="entry name" value="Peptidase_C48_C"/>
</dbReference>
<comment type="similarity">
    <text evidence="1">Belongs to the peptidase C48 family.</text>
</comment>
<keyword evidence="3" id="KW-0378">Hydrolase</keyword>
<gene>
    <name evidence="5" type="ORF">T459_04766</name>
</gene>
<organism evidence="5 6">
    <name type="scientific">Capsicum annuum</name>
    <name type="common">Capsicum pepper</name>
    <dbReference type="NCBI Taxonomy" id="4072"/>
    <lineage>
        <taxon>Eukaryota</taxon>
        <taxon>Viridiplantae</taxon>
        <taxon>Streptophyta</taxon>
        <taxon>Embryophyta</taxon>
        <taxon>Tracheophyta</taxon>
        <taxon>Spermatophyta</taxon>
        <taxon>Magnoliopsida</taxon>
        <taxon>eudicotyledons</taxon>
        <taxon>Gunneridae</taxon>
        <taxon>Pentapetalae</taxon>
        <taxon>asterids</taxon>
        <taxon>lamiids</taxon>
        <taxon>Solanales</taxon>
        <taxon>Solanaceae</taxon>
        <taxon>Solanoideae</taxon>
        <taxon>Capsiceae</taxon>
        <taxon>Capsicum</taxon>
    </lineage>
</organism>
<evidence type="ECO:0000313" key="5">
    <source>
        <dbReference type="EMBL" id="PHT89653.1"/>
    </source>
</evidence>
<dbReference type="Gramene" id="PHT89653">
    <property type="protein sequence ID" value="PHT89653"/>
    <property type="gene ID" value="T459_04766"/>
</dbReference>
<evidence type="ECO:0000256" key="3">
    <source>
        <dbReference type="ARBA" id="ARBA00022801"/>
    </source>
</evidence>
<dbReference type="AlphaFoldDB" id="A0A2G3A635"/>
<accession>A0A2G3A635</accession>
<dbReference type="InterPro" id="IPR038765">
    <property type="entry name" value="Papain-like_cys_pep_sf"/>
</dbReference>
<evidence type="ECO:0000259" key="4">
    <source>
        <dbReference type="Pfam" id="PF02902"/>
    </source>
</evidence>
<dbReference type="SUPFAM" id="SSF54001">
    <property type="entry name" value="Cysteine proteinases"/>
    <property type="match status" value="1"/>
</dbReference>
<keyword evidence="2" id="KW-0645">Protease</keyword>
<keyword evidence="6" id="KW-1185">Reference proteome</keyword>
<dbReference type="EMBL" id="AYRZ02000002">
    <property type="protein sequence ID" value="PHT89653.1"/>
    <property type="molecule type" value="Genomic_DNA"/>
</dbReference>
<reference evidence="5 6" key="2">
    <citation type="journal article" date="2017" name="Genome Biol.">
        <title>New reference genome sequences of hot pepper reveal the massive evolution of plant disease-resistance genes by retroduplication.</title>
        <authorList>
            <person name="Kim S."/>
            <person name="Park J."/>
            <person name="Yeom S.I."/>
            <person name="Kim Y.M."/>
            <person name="Seo E."/>
            <person name="Kim K.T."/>
            <person name="Kim M.S."/>
            <person name="Lee J.M."/>
            <person name="Cheong K."/>
            <person name="Shin H.S."/>
            <person name="Kim S.B."/>
            <person name="Han K."/>
            <person name="Lee J."/>
            <person name="Park M."/>
            <person name="Lee H.A."/>
            <person name="Lee H.Y."/>
            <person name="Lee Y."/>
            <person name="Oh S."/>
            <person name="Lee J.H."/>
            <person name="Choi E."/>
            <person name="Choi E."/>
            <person name="Lee S.E."/>
            <person name="Jeon J."/>
            <person name="Kim H."/>
            <person name="Choi G."/>
            <person name="Song H."/>
            <person name="Lee J."/>
            <person name="Lee S.C."/>
            <person name="Kwon J.K."/>
            <person name="Lee H.Y."/>
            <person name="Koo N."/>
            <person name="Hong Y."/>
            <person name="Kim R.W."/>
            <person name="Kang W.H."/>
            <person name="Huh J.H."/>
            <person name="Kang B.C."/>
            <person name="Yang T.J."/>
            <person name="Lee Y.H."/>
            <person name="Bennetzen J.L."/>
            <person name="Choi D."/>
        </authorList>
    </citation>
    <scope>NUCLEOTIDE SEQUENCE [LARGE SCALE GENOMIC DNA]</scope>
    <source>
        <strain evidence="6">cv. CM334</strain>
    </source>
</reference>
<name>A0A2G3A635_CAPAN</name>